<reference evidence="5 6" key="1">
    <citation type="submission" date="2015-01" db="EMBL/GenBank/DDBJ databases">
        <title>The Genome Sequence of Fonsecaea multimorphosa CBS 102226.</title>
        <authorList>
            <consortium name="The Broad Institute Genomics Platform"/>
            <person name="Cuomo C."/>
            <person name="de Hoog S."/>
            <person name="Gorbushina A."/>
            <person name="Stielow B."/>
            <person name="Teixiera M."/>
            <person name="Abouelleil A."/>
            <person name="Chapman S.B."/>
            <person name="Priest M."/>
            <person name="Young S.K."/>
            <person name="Wortman J."/>
            <person name="Nusbaum C."/>
            <person name="Birren B."/>
        </authorList>
    </citation>
    <scope>NUCLEOTIDE SEQUENCE [LARGE SCALE GENOMIC DNA]</scope>
    <source>
        <strain evidence="5 6">CBS 102226</strain>
    </source>
</reference>
<keyword evidence="4" id="KW-0812">Transmembrane</keyword>
<keyword evidence="2" id="KW-0496">Mitochondrion</keyword>
<keyword evidence="4" id="KW-1133">Transmembrane helix</keyword>
<sequence>MKAPAAQTQNLGPQSTCFVFLQPEPFPRHLEYTSSQGLKIVKMVAMYNIAGRQVGSHWLAIATLSTAFGLPFLLTRGGGAKKSPTPPINASSKDEEKFIQEFLQQVEQEDKGNKISGKEAH</sequence>
<evidence type="ECO:0000256" key="4">
    <source>
        <dbReference type="SAM" id="Phobius"/>
    </source>
</evidence>
<dbReference type="Proteomes" id="UP000053411">
    <property type="component" value="Unassembled WGS sequence"/>
</dbReference>
<dbReference type="RefSeq" id="XP_016634738.1">
    <property type="nucleotide sequence ID" value="XM_016773792.1"/>
</dbReference>
<comment type="subcellular location">
    <subcellularLocation>
        <location evidence="1">Mitochondrion membrane</location>
    </subcellularLocation>
</comment>
<keyword evidence="6" id="KW-1185">Reference proteome</keyword>
<dbReference type="VEuPathDB" id="FungiDB:Z520_03279"/>
<evidence type="ECO:0000256" key="3">
    <source>
        <dbReference type="ARBA" id="ARBA00023136"/>
    </source>
</evidence>
<accession>A0A0D2HFA8</accession>
<dbReference type="InterPro" id="IPR021278">
    <property type="entry name" value="ATP19"/>
</dbReference>
<dbReference type="GO" id="GO:0015986">
    <property type="term" value="P:proton motive force-driven ATP synthesis"/>
    <property type="evidence" value="ECO:0007669"/>
    <property type="project" value="TreeGrafter"/>
</dbReference>
<evidence type="ECO:0000313" key="6">
    <source>
        <dbReference type="Proteomes" id="UP000053411"/>
    </source>
</evidence>
<dbReference type="GeneID" id="27709025"/>
<name>A0A0D2HFA8_9EURO</name>
<gene>
    <name evidence="5" type="ORF">Z520_03279</name>
</gene>
<organism evidence="5 6">
    <name type="scientific">Fonsecaea multimorphosa CBS 102226</name>
    <dbReference type="NCBI Taxonomy" id="1442371"/>
    <lineage>
        <taxon>Eukaryota</taxon>
        <taxon>Fungi</taxon>
        <taxon>Dikarya</taxon>
        <taxon>Ascomycota</taxon>
        <taxon>Pezizomycotina</taxon>
        <taxon>Eurotiomycetes</taxon>
        <taxon>Chaetothyriomycetidae</taxon>
        <taxon>Chaetothyriales</taxon>
        <taxon>Herpotrichiellaceae</taxon>
        <taxon>Fonsecaea</taxon>
    </lineage>
</organism>
<dbReference type="EMBL" id="KN848066">
    <property type="protein sequence ID" value="KIY00616.1"/>
    <property type="molecule type" value="Genomic_DNA"/>
</dbReference>
<proteinExistence type="predicted"/>
<keyword evidence="3 4" id="KW-0472">Membrane</keyword>
<protein>
    <recommendedName>
        <fullName evidence="7">ATP synthase subunit K, mitochondrial</fullName>
    </recommendedName>
</protein>
<dbReference type="PANTHER" id="PTHR28074:SF1">
    <property type="entry name" value="ATP SYNTHASE SUBUNIT K, MITOCHONDRIAL"/>
    <property type="match status" value="1"/>
</dbReference>
<dbReference type="GO" id="GO:0031966">
    <property type="term" value="C:mitochondrial membrane"/>
    <property type="evidence" value="ECO:0007669"/>
    <property type="project" value="UniProtKB-SubCell"/>
</dbReference>
<dbReference type="STRING" id="1442371.A0A0D2HFA8"/>
<evidence type="ECO:0008006" key="7">
    <source>
        <dbReference type="Google" id="ProtNLM"/>
    </source>
</evidence>
<dbReference type="OrthoDB" id="2094445at2759"/>
<dbReference type="AlphaFoldDB" id="A0A0D2HFA8"/>
<evidence type="ECO:0000256" key="1">
    <source>
        <dbReference type="ARBA" id="ARBA00004325"/>
    </source>
</evidence>
<dbReference type="Pfam" id="PF11022">
    <property type="entry name" value="ATP19"/>
    <property type="match status" value="1"/>
</dbReference>
<dbReference type="PANTHER" id="PTHR28074">
    <property type="entry name" value="ATP SYNTHASE SUBUNIT K, MITOCHONDRIAL"/>
    <property type="match status" value="1"/>
</dbReference>
<evidence type="ECO:0000313" key="5">
    <source>
        <dbReference type="EMBL" id="KIY00616.1"/>
    </source>
</evidence>
<feature type="transmembrane region" description="Helical" evidence="4">
    <location>
        <begin position="56"/>
        <end position="74"/>
    </location>
</feature>
<evidence type="ECO:0000256" key="2">
    <source>
        <dbReference type="ARBA" id="ARBA00023128"/>
    </source>
</evidence>